<comment type="cofactor">
    <cofactor evidence="2">
        <name>Zn(2+)</name>
        <dbReference type="ChEBI" id="CHEBI:29105"/>
    </cofactor>
</comment>
<organism evidence="7 8">
    <name type="scientific">Staphylococcus gallinarum</name>
    <dbReference type="NCBI Taxonomy" id="1293"/>
    <lineage>
        <taxon>Bacteria</taxon>
        <taxon>Bacillati</taxon>
        <taxon>Bacillota</taxon>
        <taxon>Bacilli</taxon>
        <taxon>Bacillales</taxon>
        <taxon>Staphylococcaceae</taxon>
        <taxon>Staphylococcus</taxon>
    </lineage>
</organism>
<dbReference type="CDD" id="cd12797">
    <property type="entry name" value="M23_peptidase"/>
    <property type="match status" value="1"/>
</dbReference>
<dbReference type="InterPro" id="IPR016047">
    <property type="entry name" value="M23ase_b-sheet_dom"/>
</dbReference>
<dbReference type="Gene3D" id="2.70.70.10">
    <property type="entry name" value="Glucose Permease (Domain IIA)"/>
    <property type="match status" value="1"/>
</dbReference>
<evidence type="ECO:0000256" key="2">
    <source>
        <dbReference type="ARBA" id="ARBA00001947"/>
    </source>
</evidence>
<keyword evidence="5" id="KW-0482">Metalloprotease</keyword>
<keyword evidence="5" id="KW-0645">Protease</keyword>
<dbReference type="PANTHER" id="PTHR21666:SF270">
    <property type="entry name" value="MUREIN HYDROLASE ACTIVATOR ENVC"/>
    <property type="match status" value="1"/>
</dbReference>
<dbReference type="AlphaFoldDB" id="A0A2T4SZJ4"/>
<keyword evidence="5" id="KW-0378">Hydrolase</keyword>
<dbReference type="GO" id="GO:0006508">
    <property type="term" value="P:proteolysis"/>
    <property type="evidence" value="ECO:0007669"/>
    <property type="project" value="UniProtKB-KW"/>
</dbReference>
<dbReference type="InterPro" id="IPR011055">
    <property type="entry name" value="Dup_hybrid_motif"/>
</dbReference>
<comment type="catalytic activity">
    <reaction evidence="1">
        <text>Hydrolysis of the -Gly-|-Gly- bond in the pentaglycine inter-peptide link joining staphylococcal cell wall peptidoglycans.</text>
        <dbReference type="EC" id="3.4.24.75"/>
    </reaction>
</comment>
<evidence type="ECO:0000256" key="5">
    <source>
        <dbReference type="ARBA" id="ARBA00023049"/>
    </source>
</evidence>
<sequence>MEAMNPQEIIEKIENSDVNWIYNHFSEDFQEVSALLELEKLLKVYNEKRSVNSFYKHIHINRHDEYLWFDDKRTTGVSVTLNKYNEIIGFALLPIQHQDSAKYSKLQYTMPIEEAWTVIAGGDNELLNHHFHYKRYKHAIDLVKLKDQCSYQGSPNQLTNYYAYNLTVVAPANGEVVEVVDGIPDCVPGEFNVKHPQGNYIIIKHAKHEYSLIAHLKPNSLSVSVGDEIFRGQHIAKVGNSGNTSEPHIHFQIMDRKDIAKAHTLKIKLQETISPEKGDIVDYTGNNILIEKEHFLLSFIKNIRTNILQLFKS</sequence>
<evidence type="ECO:0000313" key="7">
    <source>
        <dbReference type="EMBL" id="RIL44490.1"/>
    </source>
</evidence>
<evidence type="ECO:0000256" key="1">
    <source>
        <dbReference type="ARBA" id="ARBA00001667"/>
    </source>
</evidence>
<reference evidence="7 8" key="1">
    <citation type="journal article" date="2016" name="Front. Microbiol.">
        <title>Comprehensive Phylogenetic Analysis of Bovine Non-aureus Staphylococci Species Based on Whole-Genome Sequencing.</title>
        <authorList>
            <person name="Naushad S."/>
            <person name="Barkema H.W."/>
            <person name="Luby C."/>
            <person name="Condas L.A."/>
            <person name="Nobrega D.B."/>
            <person name="Carson D.A."/>
            <person name="De Buck J."/>
        </authorList>
    </citation>
    <scope>NUCLEOTIDE SEQUENCE [LARGE SCALE GENOMIC DNA]</scope>
    <source>
        <strain evidence="7 8">SNUC 1388</strain>
    </source>
</reference>
<dbReference type="RefSeq" id="WP_107589471.1">
    <property type="nucleotide sequence ID" value="NZ_JAIEXT010000003.1"/>
</dbReference>
<dbReference type="GO" id="GO:0004222">
    <property type="term" value="F:metalloendopeptidase activity"/>
    <property type="evidence" value="ECO:0007669"/>
    <property type="project" value="TreeGrafter"/>
</dbReference>
<accession>A0A2T4SZJ4</accession>
<comment type="caution">
    <text evidence="7">The sequence shown here is derived from an EMBL/GenBank/DDBJ whole genome shotgun (WGS) entry which is preliminary data.</text>
</comment>
<gene>
    <name evidence="7" type="ORF">BUZ01_00525</name>
</gene>
<dbReference type="Pfam" id="PF01551">
    <property type="entry name" value="Peptidase_M23"/>
    <property type="match status" value="1"/>
</dbReference>
<feature type="domain" description="M23ase beta-sheet core" evidence="6">
    <location>
        <begin position="165"/>
        <end position="256"/>
    </location>
</feature>
<comment type="similarity">
    <text evidence="3">Belongs to the peptidase M23B family.</text>
</comment>
<proteinExistence type="inferred from homology"/>
<dbReference type="EC" id="3.4.24.75" evidence="4"/>
<dbReference type="SUPFAM" id="SSF51261">
    <property type="entry name" value="Duplicated hybrid motif"/>
    <property type="match status" value="1"/>
</dbReference>
<dbReference type="EMBL" id="QXRZ01000001">
    <property type="protein sequence ID" value="RIL44490.1"/>
    <property type="molecule type" value="Genomic_DNA"/>
</dbReference>
<dbReference type="PANTHER" id="PTHR21666">
    <property type="entry name" value="PEPTIDASE-RELATED"/>
    <property type="match status" value="1"/>
</dbReference>
<evidence type="ECO:0000259" key="6">
    <source>
        <dbReference type="Pfam" id="PF01551"/>
    </source>
</evidence>
<evidence type="ECO:0000313" key="8">
    <source>
        <dbReference type="Proteomes" id="UP000283576"/>
    </source>
</evidence>
<dbReference type="Proteomes" id="UP000283576">
    <property type="component" value="Unassembled WGS sequence"/>
</dbReference>
<dbReference type="InterPro" id="IPR050570">
    <property type="entry name" value="Cell_wall_metabolism_enzyme"/>
</dbReference>
<name>A0A2T4SZJ4_STAGA</name>
<evidence type="ECO:0000256" key="3">
    <source>
        <dbReference type="ARBA" id="ARBA00006646"/>
    </source>
</evidence>
<protein>
    <recommendedName>
        <fullName evidence="4">lysostaphin</fullName>
        <ecNumber evidence="4">3.4.24.75</ecNumber>
    </recommendedName>
</protein>
<evidence type="ECO:0000256" key="4">
    <source>
        <dbReference type="ARBA" id="ARBA00012322"/>
    </source>
</evidence>